<evidence type="ECO:0000256" key="5">
    <source>
        <dbReference type="ARBA" id="ARBA00022895"/>
    </source>
</evidence>
<feature type="domain" description="Protection of telomeres protein 1 ssDNA-binding" evidence="9">
    <location>
        <begin position="90"/>
        <end position="212"/>
    </location>
</feature>
<dbReference type="PANTHER" id="PTHR14513:SF0">
    <property type="entry name" value="PROTECTION OF TELOMERES PROTEIN 1"/>
    <property type="match status" value="1"/>
</dbReference>
<dbReference type="Gene3D" id="2.40.50.140">
    <property type="entry name" value="Nucleic acid-binding proteins"/>
    <property type="match status" value="2"/>
</dbReference>
<evidence type="ECO:0000313" key="11">
    <source>
        <dbReference type="Proteomes" id="UP001476247"/>
    </source>
</evidence>
<dbReference type="InterPro" id="IPR012340">
    <property type="entry name" value="NA-bd_OB-fold"/>
</dbReference>
<evidence type="ECO:0000256" key="3">
    <source>
        <dbReference type="ARBA" id="ARBA00008442"/>
    </source>
</evidence>
<evidence type="ECO:0000256" key="8">
    <source>
        <dbReference type="SAM" id="MobiDB-lite"/>
    </source>
</evidence>
<reference evidence="10 11" key="1">
    <citation type="submission" date="2024-04" db="EMBL/GenBank/DDBJ databases">
        <title>genome sequences of Mucor flavus KT1a and Helicostylum pulchrum KT1b strains isolation_sourced from the surface of a dry-aged beef.</title>
        <authorList>
            <person name="Toyotome T."/>
            <person name="Hosono M."/>
            <person name="Torimaru M."/>
            <person name="Fukuda K."/>
            <person name="Mikami N."/>
        </authorList>
    </citation>
    <scope>NUCLEOTIDE SEQUENCE [LARGE SCALE GENOMIC DNA]</scope>
    <source>
        <strain evidence="10 11">KT1b</strain>
    </source>
</reference>
<evidence type="ECO:0000259" key="9">
    <source>
        <dbReference type="Pfam" id="PF16686"/>
    </source>
</evidence>
<keyword evidence="5" id="KW-0779">Telomere</keyword>
<sequence>MASQKYLDSLKERGVKPLAYYSSGNHSKTSCIYATIVSTQEIKHPTPSRAVDENIVSLLEQYLKEHKESTIDLPIRIPTRRPLLETCEIDANESKFFDYIGEVTNVSMKDNRATLSLTDYTLNPLPIRSYADETIVAKEYIINCTVWDSLVNDCKDLQPGNYVSLQNCVKKDNNPLEFSIRLRDNENKVLLLNIEEDDPRLKKLIERKKNYTTPKSLKRISYDDYPLSTEIYKVPRKFTSINDIKLGTIPRKFQTQARVTNYAPKAIEKWIRGWCHKCFISSAPGVECRKCNTDTKPVYSVSIFLKDDTNEEIRVEAFEKSAQDLFFGIPAGQVLIDKKVRAKLEKIMTLAIEGVFFEFALQSQKYGNGFVYQFMRTRFIYEVDESDESIEVDELVEEEEDSDELVEEDELDEEDEEDESNK</sequence>
<evidence type="ECO:0000256" key="4">
    <source>
        <dbReference type="ARBA" id="ARBA00022454"/>
    </source>
</evidence>
<keyword evidence="6" id="KW-0238">DNA-binding</keyword>
<dbReference type="Proteomes" id="UP001476247">
    <property type="component" value="Unassembled WGS sequence"/>
</dbReference>
<dbReference type="SUPFAM" id="SSF50249">
    <property type="entry name" value="Nucleic acid-binding proteins"/>
    <property type="match status" value="1"/>
</dbReference>
<evidence type="ECO:0000256" key="2">
    <source>
        <dbReference type="ARBA" id="ARBA00004574"/>
    </source>
</evidence>
<protein>
    <recommendedName>
        <fullName evidence="9">Protection of telomeres protein 1 ssDNA-binding domain-containing protein</fullName>
    </recommendedName>
</protein>
<keyword evidence="7" id="KW-0539">Nucleus</keyword>
<evidence type="ECO:0000313" key="10">
    <source>
        <dbReference type="EMBL" id="GAA5798618.1"/>
    </source>
</evidence>
<feature type="region of interest" description="Disordered" evidence="8">
    <location>
        <begin position="391"/>
        <end position="422"/>
    </location>
</feature>
<dbReference type="InterPro" id="IPR028389">
    <property type="entry name" value="POT1"/>
</dbReference>
<accession>A0ABP9XW49</accession>
<dbReference type="InterPro" id="IPR032042">
    <property type="entry name" value="POT1PC"/>
</dbReference>
<evidence type="ECO:0000256" key="1">
    <source>
        <dbReference type="ARBA" id="ARBA00004123"/>
    </source>
</evidence>
<organism evidence="10 11">
    <name type="scientific">Helicostylum pulchrum</name>
    <dbReference type="NCBI Taxonomy" id="562976"/>
    <lineage>
        <taxon>Eukaryota</taxon>
        <taxon>Fungi</taxon>
        <taxon>Fungi incertae sedis</taxon>
        <taxon>Mucoromycota</taxon>
        <taxon>Mucoromycotina</taxon>
        <taxon>Mucoromycetes</taxon>
        <taxon>Mucorales</taxon>
        <taxon>Mucorineae</taxon>
        <taxon>Mucoraceae</taxon>
        <taxon>Helicostylum</taxon>
    </lineage>
</organism>
<dbReference type="PANTHER" id="PTHR14513">
    <property type="entry name" value="PROTECTION OF TELOMERES 1"/>
    <property type="match status" value="1"/>
</dbReference>
<comment type="subcellular location">
    <subcellularLocation>
        <location evidence="2">Chromosome</location>
        <location evidence="2">Telomere</location>
    </subcellularLocation>
    <subcellularLocation>
        <location evidence="1">Nucleus</location>
    </subcellularLocation>
</comment>
<keyword evidence="11" id="KW-1185">Reference proteome</keyword>
<proteinExistence type="inferred from homology"/>
<keyword evidence="4" id="KW-0158">Chromosome</keyword>
<comment type="caution">
    <text evidence="10">The sequence shown here is derived from an EMBL/GenBank/DDBJ whole genome shotgun (WGS) entry which is preliminary data.</text>
</comment>
<name>A0ABP9XW49_9FUNG</name>
<evidence type="ECO:0000256" key="7">
    <source>
        <dbReference type="ARBA" id="ARBA00023242"/>
    </source>
</evidence>
<dbReference type="EMBL" id="BAABUJ010000010">
    <property type="protein sequence ID" value="GAA5798618.1"/>
    <property type="molecule type" value="Genomic_DNA"/>
</dbReference>
<comment type="similarity">
    <text evidence="3">Belongs to the telombin family.</text>
</comment>
<evidence type="ECO:0000256" key="6">
    <source>
        <dbReference type="ARBA" id="ARBA00023125"/>
    </source>
</evidence>
<gene>
    <name evidence="10" type="ORF">HPULCUR_004023</name>
</gene>
<dbReference type="Pfam" id="PF16686">
    <property type="entry name" value="POT1PC"/>
    <property type="match status" value="1"/>
</dbReference>